<evidence type="ECO:0000313" key="3">
    <source>
        <dbReference type="EMBL" id="HIV61831.1"/>
    </source>
</evidence>
<feature type="transmembrane region" description="Helical" evidence="1">
    <location>
        <begin position="138"/>
        <end position="160"/>
    </location>
</feature>
<feature type="transmembrane region" description="Helical" evidence="1">
    <location>
        <begin position="42"/>
        <end position="62"/>
    </location>
</feature>
<feature type="transmembrane region" description="Helical" evidence="1">
    <location>
        <begin position="7"/>
        <end position="30"/>
    </location>
</feature>
<accession>A0A9D1THZ8</accession>
<keyword evidence="1" id="KW-0472">Membrane</keyword>
<evidence type="ECO:0000259" key="2">
    <source>
        <dbReference type="Pfam" id="PF12773"/>
    </source>
</evidence>
<feature type="domain" description="DZANK-type" evidence="2">
    <location>
        <begin position="71"/>
        <end position="113"/>
    </location>
</feature>
<proteinExistence type="predicted"/>
<comment type="caution">
    <text evidence="3">The sequence shown here is derived from an EMBL/GenBank/DDBJ whole genome shotgun (WGS) entry which is preliminary data.</text>
</comment>
<protein>
    <submittedName>
        <fullName evidence="3">Zinc ribbon domain-containing protein</fullName>
    </submittedName>
</protein>
<organism evidence="3 4">
    <name type="scientific">Candidatus Butyricicoccus avistercoris</name>
    <dbReference type="NCBI Taxonomy" id="2838518"/>
    <lineage>
        <taxon>Bacteria</taxon>
        <taxon>Bacillati</taxon>
        <taxon>Bacillota</taxon>
        <taxon>Clostridia</taxon>
        <taxon>Eubacteriales</taxon>
        <taxon>Butyricicoccaceae</taxon>
        <taxon>Butyricicoccus</taxon>
    </lineage>
</organism>
<dbReference type="Pfam" id="PF12773">
    <property type="entry name" value="DZR"/>
    <property type="match status" value="1"/>
</dbReference>
<evidence type="ECO:0000256" key="1">
    <source>
        <dbReference type="SAM" id="Phobius"/>
    </source>
</evidence>
<sequence>MYNMAVALIPICIAIIITICIPVMVGVYVYRDAKKREMNAVLWALIAIIVPSLIGFIIYLLVRTNYSDLKCPKCNSTVLEQYIVCPNCGNKLKPTCPNCQIAVNPEWKVCPQCASDLSFVKQDFNTPTRIKDKGLWKILLAIILIPIIVIVFIIIINLSVIPSSGSCSIGEVGFDNYFNDEIISDDTKRYVKNWLDDINSNDVYALCYENSPDGRNKEYYYLIYVPNGGGAKDISLEQSPSLLSQKTEINLSGTENKEGLYSLMMSTDSVNPKIDVKVEDKKISTNIKMVDFNPT</sequence>
<evidence type="ECO:0000313" key="4">
    <source>
        <dbReference type="Proteomes" id="UP000886808"/>
    </source>
</evidence>
<dbReference type="AlphaFoldDB" id="A0A9D1THZ8"/>
<reference evidence="3" key="1">
    <citation type="journal article" date="2021" name="PeerJ">
        <title>Extensive microbial diversity within the chicken gut microbiome revealed by metagenomics and culture.</title>
        <authorList>
            <person name="Gilroy R."/>
            <person name="Ravi A."/>
            <person name="Getino M."/>
            <person name="Pursley I."/>
            <person name="Horton D.L."/>
            <person name="Alikhan N.F."/>
            <person name="Baker D."/>
            <person name="Gharbi K."/>
            <person name="Hall N."/>
            <person name="Watson M."/>
            <person name="Adriaenssens E.M."/>
            <person name="Foster-Nyarko E."/>
            <person name="Jarju S."/>
            <person name="Secka A."/>
            <person name="Antonio M."/>
            <person name="Oren A."/>
            <person name="Chaudhuri R.R."/>
            <person name="La Ragione R."/>
            <person name="Hildebrand F."/>
            <person name="Pallen M.J."/>
        </authorList>
    </citation>
    <scope>NUCLEOTIDE SEQUENCE</scope>
    <source>
        <strain evidence="3">CHK193-4272</strain>
    </source>
</reference>
<name>A0A9D1THZ8_9FIRM</name>
<keyword evidence="1" id="KW-1133">Transmembrane helix</keyword>
<dbReference type="InterPro" id="IPR025874">
    <property type="entry name" value="DZR"/>
</dbReference>
<reference evidence="3" key="2">
    <citation type="submission" date="2021-04" db="EMBL/GenBank/DDBJ databases">
        <authorList>
            <person name="Gilroy R."/>
        </authorList>
    </citation>
    <scope>NUCLEOTIDE SEQUENCE</scope>
    <source>
        <strain evidence="3">CHK193-4272</strain>
    </source>
</reference>
<gene>
    <name evidence="3" type="ORF">H9746_03150</name>
</gene>
<keyword evidence="1" id="KW-0812">Transmembrane</keyword>
<dbReference type="EMBL" id="DXIE01000022">
    <property type="protein sequence ID" value="HIV61831.1"/>
    <property type="molecule type" value="Genomic_DNA"/>
</dbReference>
<dbReference type="Proteomes" id="UP000886808">
    <property type="component" value="Unassembled WGS sequence"/>
</dbReference>